<sequence>MSTTTLELRTALGPVYWDVLPNPPWNCTPEEIPIQRAVVNNGFFYVKNHGIPAELIARSKQQVLNFMRQPQEQKDLLDSRKHSKYYNGYHGYRKRKSRPAKALARLLGVFVLSLELTGDHWNDKVTYPGADGVFIYYPPRNEEEIKKDSAGLGSHTDLQLFTLLWQDHVGGLQILIEEGCHNGLKIEREGFLKREDAAKLLALSAPVVSG</sequence>
<comment type="caution">
    <text evidence="7">The sequence shown here is derived from an EMBL/GenBank/DDBJ whole genome shotgun (WGS) entry which is preliminary data.</text>
</comment>
<accession>A0ABY0HHG3</accession>
<gene>
    <name evidence="7" type="ORF">DL762_001005</name>
</gene>
<dbReference type="Proteomes" id="UP000294003">
    <property type="component" value="Unassembled WGS sequence"/>
</dbReference>
<evidence type="ECO:0000256" key="3">
    <source>
        <dbReference type="ARBA" id="ARBA00023002"/>
    </source>
</evidence>
<dbReference type="PANTHER" id="PTHR10209:SF881">
    <property type="entry name" value="FI07970P-RELATED"/>
    <property type="match status" value="1"/>
</dbReference>
<dbReference type="Pfam" id="PF14226">
    <property type="entry name" value="DIOX_N"/>
    <property type="match status" value="1"/>
</dbReference>
<dbReference type="PANTHER" id="PTHR10209">
    <property type="entry name" value="OXIDOREDUCTASE, 2OG-FE II OXYGENASE FAMILY PROTEIN"/>
    <property type="match status" value="1"/>
</dbReference>
<organism evidence="7 8">
    <name type="scientific">Monosporascus cannonballus</name>
    <dbReference type="NCBI Taxonomy" id="155416"/>
    <lineage>
        <taxon>Eukaryota</taxon>
        <taxon>Fungi</taxon>
        <taxon>Dikarya</taxon>
        <taxon>Ascomycota</taxon>
        <taxon>Pezizomycotina</taxon>
        <taxon>Sordariomycetes</taxon>
        <taxon>Xylariomycetidae</taxon>
        <taxon>Xylariales</taxon>
        <taxon>Xylariales incertae sedis</taxon>
        <taxon>Monosporascus</taxon>
    </lineage>
</organism>
<evidence type="ECO:0000313" key="8">
    <source>
        <dbReference type="Proteomes" id="UP000294003"/>
    </source>
</evidence>
<evidence type="ECO:0000256" key="1">
    <source>
        <dbReference type="ARBA" id="ARBA00008056"/>
    </source>
</evidence>
<evidence type="ECO:0000256" key="2">
    <source>
        <dbReference type="ARBA" id="ARBA00022723"/>
    </source>
</evidence>
<dbReference type="Pfam" id="PF03171">
    <property type="entry name" value="2OG-FeII_Oxy"/>
    <property type="match status" value="1"/>
</dbReference>
<protein>
    <recommendedName>
        <fullName evidence="9">Non-haem dioxygenase N-terminal domain-containing protein</fullName>
    </recommendedName>
</protein>
<feature type="domain" description="Non-haem dioxygenase N-terminal" evidence="6">
    <location>
        <begin position="34"/>
        <end position="99"/>
    </location>
</feature>
<reference evidence="7 8" key="1">
    <citation type="submission" date="2018-06" db="EMBL/GenBank/DDBJ databases">
        <title>Complete Genomes of Monosporascus.</title>
        <authorList>
            <person name="Robinson A.J."/>
            <person name="Natvig D.O."/>
        </authorList>
    </citation>
    <scope>NUCLEOTIDE SEQUENCE [LARGE SCALE GENOMIC DNA]</scope>
    <source>
        <strain evidence="7 8">CBS 609.92</strain>
    </source>
</reference>
<name>A0ABY0HHG3_9PEZI</name>
<keyword evidence="4" id="KW-0408">Iron</keyword>
<dbReference type="SUPFAM" id="SSF51197">
    <property type="entry name" value="Clavaminate synthase-like"/>
    <property type="match status" value="1"/>
</dbReference>
<feature type="domain" description="Isopenicillin N synthase-like Fe(2+) 2OG dioxygenase" evidence="5">
    <location>
        <begin position="134"/>
        <end position="180"/>
    </location>
</feature>
<keyword evidence="8" id="KW-1185">Reference proteome</keyword>
<dbReference type="Gene3D" id="2.60.120.330">
    <property type="entry name" value="B-lactam Antibiotic, Isopenicillin N Synthase, Chain"/>
    <property type="match status" value="2"/>
</dbReference>
<evidence type="ECO:0000259" key="5">
    <source>
        <dbReference type="Pfam" id="PF03171"/>
    </source>
</evidence>
<dbReference type="InterPro" id="IPR027443">
    <property type="entry name" value="IPNS-like_sf"/>
</dbReference>
<proteinExistence type="inferred from homology"/>
<evidence type="ECO:0008006" key="9">
    <source>
        <dbReference type="Google" id="ProtNLM"/>
    </source>
</evidence>
<dbReference type="InterPro" id="IPR026992">
    <property type="entry name" value="DIOX_N"/>
</dbReference>
<evidence type="ECO:0000259" key="6">
    <source>
        <dbReference type="Pfam" id="PF14226"/>
    </source>
</evidence>
<dbReference type="InterPro" id="IPR044861">
    <property type="entry name" value="IPNS-like_FE2OG_OXY"/>
</dbReference>
<comment type="similarity">
    <text evidence="1">Belongs to the iron/ascorbate-dependent oxidoreductase family.</text>
</comment>
<evidence type="ECO:0000313" key="7">
    <source>
        <dbReference type="EMBL" id="RYO93567.1"/>
    </source>
</evidence>
<keyword evidence="2" id="KW-0479">Metal-binding</keyword>
<dbReference type="EMBL" id="QJNS01000017">
    <property type="protein sequence ID" value="RYO93567.1"/>
    <property type="molecule type" value="Genomic_DNA"/>
</dbReference>
<evidence type="ECO:0000256" key="4">
    <source>
        <dbReference type="ARBA" id="ARBA00023004"/>
    </source>
</evidence>
<keyword evidence="3" id="KW-0560">Oxidoreductase</keyword>